<name>A0A917WIS6_9RHOB</name>
<gene>
    <name evidence="2" type="ORF">GCM10011534_32620</name>
</gene>
<dbReference type="EMBL" id="BMLF01000002">
    <property type="protein sequence ID" value="GGM08139.1"/>
    <property type="molecule type" value="Genomic_DNA"/>
</dbReference>
<keyword evidence="3" id="KW-1185">Reference proteome</keyword>
<dbReference type="NCBIfam" id="TIGR02786">
    <property type="entry name" value="addB_alphas"/>
    <property type="match status" value="1"/>
</dbReference>
<comment type="caution">
    <text evidence="2">The sequence shown here is derived from an EMBL/GenBank/DDBJ whole genome shotgun (WGS) entry which is preliminary data.</text>
</comment>
<organism evidence="2 3">
    <name type="scientific">Pseudooceanicola nanhaiensis</name>
    <dbReference type="NCBI Taxonomy" id="375761"/>
    <lineage>
        <taxon>Bacteria</taxon>
        <taxon>Pseudomonadati</taxon>
        <taxon>Pseudomonadota</taxon>
        <taxon>Alphaproteobacteria</taxon>
        <taxon>Rhodobacterales</taxon>
        <taxon>Paracoccaceae</taxon>
        <taxon>Pseudooceanicola</taxon>
    </lineage>
</organism>
<sequence length="977" mass="107253">MFDPLPHPRLFGMPPGADFPAALVDHLRAAHADRPPQDLARVRLIVNTRRMARRIRDLFDQGPALLLPRIELITDLGQSHHLAEVPEAVPALRRRLELVELISALLDAEPDLAPRAALYDLADSLARVLDEMNGEGVAPEVLEALDVSDMSGHWARALRFLTIARRFQDDGEARLDTEARQRLVTQMTLAAWAEDPPQDPIILAGSTGSRGSTNLLMQGVARLPQGAVVLPGFDFEMPEDVWNRLDSALTGEDHPQFRFARLLAGLGMTPAEVLAWPGATSPSVARNRAVSLALRPAPVTHQWMNEGPQLTGLTGAMENVTLLEAPSARAEALAIAMRMRQAAEDGVTAALITPDRMLTRQVSAALDRWDIVPDDSGGQPLQLSPPGRFLRHVADLFSTRVTAESLLTLLKHPLTHSAVKRGPHLLLSRALELRLRRKGPPFPTADSLRAFAAAHRDDMAGPWAEWIIATFLGRERPEKVPLAERVADHLALAERIAGGHLDPGPGKLWEERGGVKAAETMDELRRESVHGGSIDARDYATLFNAVLGRAEVRDPDSGHAGVLVWGTLEARVQGADLVILGGLNEGAWPELPPPDPWLNREMRHKAGMLVPERKIGLSAHDFQQAIAAKEVWLTRSIRTQDAETVPSRWISRLTNLLGGLPGEGQAALSEMRARGAAWVARARTLEAVARIDPAPRPAPRPPRAARPDRLSVTEIQRLIRDPYAVYARRVLRLEPLDPLMKLPDALLRGTVLHEVLEHFVKETRDDPAARTAERLLALCDAVLSREVPWAEARHLWRARMARVAGGFLADELQRRERGDPVGFEVKGRAEIAGLGFTLTAKADRIDLDANGNALLYDYKTGAPPGEKKQIHFDRQLLLSAAIAERGGFETVEPRLVVGAAYIGLGASAGEVPAPLDKIPPGKAWEDFCALISAYYEETQGFTARRAMFSKADTGDYDQLARFGEWDVTTGPDRREVR</sequence>
<dbReference type="InterPro" id="IPR014153">
    <property type="entry name" value="Ds_break_AddB"/>
</dbReference>
<evidence type="ECO:0000259" key="1">
    <source>
        <dbReference type="Pfam" id="PF12705"/>
    </source>
</evidence>
<dbReference type="AlphaFoldDB" id="A0A917WIS6"/>
<dbReference type="Proteomes" id="UP000649829">
    <property type="component" value="Unassembled WGS sequence"/>
</dbReference>
<evidence type="ECO:0000313" key="3">
    <source>
        <dbReference type="Proteomes" id="UP000649829"/>
    </source>
</evidence>
<dbReference type="RefSeq" id="WP_028286961.1">
    <property type="nucleotide sequence ID" value="NZ_BMLF01000002.1"/>
</dbReference>
<reference evidence="2" key="2">
    <citation type="submission" date="2020-09" db="EMBL/GenBank/DDBJ databases">
        <authorList>
            <person name="Sun Q."/>
            <person name="Zhou Y."/>
        </authorList>
    </citation>
    <scope>NUCLEOTIDE SEQUENCE</scope>
    <source>
        <strain evidence="2">CGMCC 1.6293</strain>
    </source>
</reference>
<dbReference type="InterPro" id="IPR027417">
    <property type="entry name" value="P-loop_NTPase"/>
</dbReference>
<dbReference type="Pfam" id="PF12705">
    <property type="entry name" value="PDDEXK_1"/>
    <property type="match status" value="1"/>
</dbReference>
<feature type="domain" description="PD-(D/E)XK endonuclease-like" evidence="1">
    <location>
        <begin position="709"/>
        <end position="906"/>
    </location>
</feature>
<protein>
    <submittedName>
        <fullName evidence="2">Double-strand break repair protein AddB</fullName>
    </submittedName>
</protein>
<reference evidence="2" key="1">
    <citation type="journal article" date="2014" name="Int. J. Syst. Evol. Microbiol.">
        <title>Complete genome sequence of Corynebacterium casei LMG S-19264T (=DSM 44701T), isolated from a smear-ripened cheese.</title>
        <authorList>
            <consortium name="US DOE Joint Genome Institute (JGI-PGF)"/>
            <person name="Walter F."/>
            <person name="Albersmeier A."/>
            <person name="Kalinowski J."/>
            <person name="Ruckert C."/>
        </authorList>
    </citation>
    <scope>NUCLEOTIDE SEQUENCE</scope>
    <source>
        <strain evidence="2">CGMCC 1.6293</strain>
    </source>
</reference>
<dbReference type="InterPro" id="IPR038726">
    <property type="entry name" value="PDDEXK_AddAB-type"/>
</dbReference>
<dbReference type="Gene3D" id="3.90.320.10">
    <property type="match status" value="1"/>
</dbReference>
<evidence type="ECO:0000313" key="2">
    <source>
        <dbReference type="EMBL" id="GGM08139.1"/>
    </source>
</evidence>
<dbReference type="SUPFAM" id="SSF52540">
    <property type="entry name" value="P-loop containing nucleoside triphosphate hydrolases"/>
    <property type="match status" value="1"/>
</dbReference>
<dbReference type="InterPro" id="IPR011604">
    <property type="entry name" value="PDDEXK-like_dom_sf"/>
</dbReference>
<proteinExistence type="predicted"/>
<accession>A0A917WIS6</accession>